<dbReference type="KEGG" id="sbh:SBI_10013"/>
<protein>
    <recommendedName>
        <fullName evidence="4">diacylglycerol O-acyltransferase</fullName>
        <ecNumber evidence="4">2.3.1.20</ecNumber>
    </recommendedName>
</protein>
<evidence type="ECO:0000256" key="10">
    <source>
        <dbReference type="ARBA" id="ARBA00048109"/>
    </source>
</evidence>
<organism evidence="13 14">
    <name type="scientific">Streptomyces bingchenggensis (strain BCW-1)</name>
    <dbReference type="NCBI Taxonomy" id="749414"/>
    <lineage>
        <taxon>Bacteria</taxon>
        <taxon>Bacillati</taxon>
        <taxon>Actinomycetota</taxon>
        <taxon>Actinomycetes</taxon>
        <taxon>Kitasatosporales</taxon>
        <taxon>Streptomycetaceae</taxon>
        <taxon>Streptomyces</taxon>
    </lineage>
</organism>
<dbReference type="GO" id="GO:0004144">
    <property type="term" value="F:diacylglycerol O-acyltransferase activity"/>
    <property type="evidence" value="ECO:0007669"/>
    <property type="project" value="UniProtKB-EC"/>
</dbReference>
<dbReference type="UniPathway" id="UPA00282"/>
<dbReference type="SUPFAM" id="SSF52777">
    <property type="entry name" value="CoA-dependent acyltransferases"/>
    <property type="match status" value="1"/>
</dbReference>
<keyword evidence="9 13" id="KW-0012">Acyltransferase</keyword>
<gene>
    <name evidence="13" type="ordered locus">SBI_10013</name>
</gene>
<comment type="pathway">
    <text evidence="2">Lipid metabolism.</text>
</comment>
<evidence type="ECO:0000313" key="13">
    <source>
        <dbReference type="EMBL" id="ADI13131.1"/>
    </source>
</evidence>
<dbReference type="EMBL" id="CP002047">
    <property type="protein sequence ID" value="ADI13131.1"/>
    <property type="molecule type" value="Genomic_DNA"/>
</dbReference>
<dbReference type="GO" id="GO:0005886">
    <property type="term" value="C:plasma membrane"/>
    <property type="evidence" value="ECO:0007669"/>
    <property type="project" value="TreeGrafter"/>
</dbReference>
<dbReference type="InterPro" id="IPR004255">
    <property type="entry name" value="O-acyltransferase_WSD1_N"/>
</dbReference>
<evidence type="ECO:0000256" key="3">
    <source>
        <dbReference type="ARBA" id="ARBA00009587"/>
    </source>
</evidence>
<evidence type="ECO:0000259" key="11">
    <source>
        <dbReference type="Pfam" id="PF03007"/>
    </source>
</evidence>
<keyword evidence="7" id="KW-0319">Glycerol metabolism</keyword>
<evidence type="ECO:0000256" key="6">
    <source>
        <dbReference type="ARBA" id="ARBA00022679"/>
    </source>
</evidence>
<evidence type="ECO:0000259" key="12">
    <source>
        <dbReference type="Pfam" id="PF06974"/>
    </source>
</evidence>
<dbReference type="STRING" id="749414.SBI_10013"/>
<dbReference type="Proteomes" id="UP000000377">
    <property type="component" value="Chromosome"/>
</dbReference>
<evidence type="ECO:0000256" key="9">
    <source>
        <dbReference type="ARBA" id="ARBA00023315"/>
    </source>
</evidence>
<evidence type="ECO:0000256" key="5">
    <source>
        <dbReference type="ARBA" id="ARBA00022516"/>
    </source>
</evidence>
<dbReference type="EC" id="2.3.1.20" evidence="4"/>
<dbReference type="PANTHER" id="PTHR31650:SF1">
    <property type="entry name" value="WAX ESTER SYNTHASE_DIACYLGLYCEROL ACYLTRANSFERASE 4-RELATED"/>
    <property type="match status" value="1"/>
</dbReference>
<keyword evidence="6 13" id="KW-0808">Transferase</keyword>
<dbReference type="Pfam" id="PF03007">
    <property type="entry name" value="WS_DGAT_cat"/>
    <property type="match status" value="1"/>
</dbReference>
<keyword evidence="14" id="KW-1185">Reference proteome</keyword>
<dbReference type="InterPro" id="IPR009721">
    <property type="entry name" value="O-acyltransferase_WSD1_C"/>
</dbReference>
<evidence type="ECO:0000256" key="2">
    <source>
        <dbReference type="ARBA" id="ARBA00005189"/>
    </source>
</evidence>
<proteinExistence type="inferred from homology"/>
<dbReference type="GO" id="GO:0001666">
    <property type="term" value="P:response to hypoxia"/>
    <property type="evidence" value="ECO:0007669"/>
    <property type="project" value="TreeGrafter"/>
</dbReference>
<dbReference type="Pfam" id="PF06974">
    <property type="entry name" value="WS_DGAT_C"/>
    <property type="match status" value="1"/>
</dbReference>
<dbReference type="GO" id="GO:0019432">
    <property type="term" value="P:triglyceride biosynthetic process"/>
    <property type="evidence" value="ECO:0007669"/>
    <property type="project" value="UniProtKB-UniPathway"/>
</dbReference>
<dbReference type="GO" id="GO:0051701">
    <property type="term" value="P:biological process involved in interaction with host"/>
    <property type="evidence" value="ECO:0007669"/>
    <property type="project" value="TreeGrafter"/>
</dbReference>
<comment type="catalytic activity">
    <reaction evidence="10">
        <text>an acyl-CoA + a 1,2-diacyl-sn-glycerol = a triacyl-sn-glycerol + CoA</text>
        <dbReference type="Rhea" id="RHEA:10868"/>
        <dbReference type="ChEBI" id="CHEBI:17815"/>
        <dbReference type="ChEBI" id="CHEBI:57287"/>
        <dbReference type="ChEBI" id="CHEBI:58342"/>
        <dbReference type="ChEBI" id="CHEBI:64615"/>
        <dbReference type="EC" id="2.3.1.20"/>
    </reaction>
</comment>
<dbReference type="AlphaFoldDB" id="D7CFB5"/>
<evidence type="ECO:0000256" key="4">
    <source>
        <dbReference type="ARBA" id="ARBA00013244"/>
    </source>
</evidence>
<dbReference type="GO" id="GO:0006071">
    <property type="term" value="P:glycerol metabolic process"/>
    <property type="evidence" value="ECO:0007669"/>
    <property type="project" value="UniProtKB-KW"/>
</dbReference>
<feature type="domain" description="O-acyltransferase WSD1-like N-terminal" evidence="11">
    <location>
        <begin position="80"/>
        <end position="191"/>
    </location>
</feature>
<reference evidence="13 14" key="1">
    <citation type="journal article" date="2010" name="J. Bacteriol.">
        <title>Genome sequence of the milbemycin-producing bacterium Streptomyces bingchenggensis.</title>
        <authorList>
            <person name="Wang X.J."/>
            <person name="Yan Y.J."/>
            <person name="Zhang B."/>
            <person name="An J."/>
            <person name="Wang J.J."/>
            <person name="Tian J."/>
            <person name="Jiang L."/>
            <person name="Chen Y.H."/>
            <person name="Huang S.X."/>
            <person name="Yin M."/>
            <person name="Zhang J."/>
            <person name="Gao A.L."/>
            <person name="Liu C.X."/>
            <person name="Zhu Z.X."/>
            <person name="Xiang W.S."/>
        </authorList>
    </citation>
    <scope>NUCLEOTIDE SEQUENCE [LARGE SCALE GENOMIC DNA]</scope>
    <source>
        <strain evidence="13 14">BCW-1</strain>
    </source>
</reference>
<dbReference type="PATRIC" id="fig|749414.3.peg.10311"/>
<evidence type="ECO:0000256" key="7">
    <source>
        <dbReference type="ARBA" id="ARBA00022798"/>
    </source>
</evidence>
<keyword evidence="5" id="KW-0444">Lipid biosynthesis</keyword>
<evidence type="ECO:0000313" key="14">
    <source>
        <dbReference type="Proteomes" id="UP000000377"/>
    </source>
</evidence>
<dbReference type="InterPro" id="IPR045034">
    <property type="entry name" value="O-acyltransferase_WSD1-like"/>
</dbReference>
<dbReference type="RefSeq" id="WP_014182578.1">
    <property type="nucleotide sequence ID" value="NC_016582.1"/>
</dbReference>
<dbReference type="PANTHER" id="PTHR31650">
    <property type="entry name" value="O-ACYLTRANSFERASE (WSD1-LIKE) FAMILY PROTEIN"/>
    <property type="match status" value="1"/>
</dbReference>
<accession>D7CFB5</accession>
<evidence type="ECO:0000256" key="1">
    <source>
        <dbReference type="ARBA" id="ARBA00004771"/>
    </source>
</evidence>
<name>D7CFB5_STRBB</name>
<comment type="similarity">
    <text evidence="3">Belongs to the long-chain O-acyltransferase family.</text>
</comment>
<dbReference type="HOGENOM" id="CLU_024186_5_0_11"/>
<keyword evidence="8" id="KW-0443">Lipid metabolism</keyword>
<sequence length="409" mass="43636">MEDPREFLLSDAGLTGYRLAHPGTSLGIGAALVCEGPAPAPEVVKRELRRVLSAYPGLGGTCTVDACTDHLAASDTEAHDLGAVVDTVTSRPLPADGWACTIAEGLPHGRFAVVWRADHVLLDGAGVAAVLAELCRPQAVVPARRFSSAAAREGRGAALWSTVPDLLRAVRATGVPLLGLRTKADRLLPDAAGAPGPLRHAFAETDVELLRGIGRRHGATINDVHLAALSGALRGWVSEHQDPDGLRAVRALSPVNIRKSVEEGVLRNRHIPVSVTLPLDIADPVERLVRVRARTRRLARSLRHPMVHTVFSALPRSVGPWCMERYFSPRRSTLLVSNVPGPPYGLTLAGARVLGVRPLNFLPAGHQLSVALVTLERRAYVGFAGLRSLPGLAGLPCRWSRELEALEAV</sequence>
<feature type="domain" description="O-acyltransferase WSD1 C-terminal" evidence="12">
    <location>
        <begin position="273"/>
        <end position="385"/>
    </location>
</feature>
<comment type="pathway">
    <text evidence="1">Glycerolipid metabolism; triacylglycerol biosynthesis.</text>
</comment>
<dbReference type="eggNOG" id="COG1020">
    <property type="taxonomic scope" value="Bacteria"/>
</dbReference>
<dbReference type="GO" id="GO:0071731">
    <property type="term" value="P:response to nitric oxide"/>
    <property type="evidence" value="ECO:0007669"/>
    <property type="project" value="TreeGrafter"/>
</dbReference>
<evidence type="ECO:0000256" key="8">
    <source>
        <dbReference type="ARBA" id="ARBA00023098"/>
    </source>
</evidence>